<keyword evidence="2 7" id="KW-0813">Transport</keyword>
<feature type="domain" description="ABC transmembrane type-1" evidence="8">
    <location>
        <begin position="73"/>
        <end position="290"/>
    </location>
</feature>
<dbReference type="PANTHER" id="PTHR43227:SF8">
    <property type="entry name" value="DIACETYLCHITOBIOSE UPTAKE SYSTEM PERMEASE PROTEIN DASB"/>
    <property type="match status" value="1"/>
</dbReference>
<dbReference type="CDD" id="cd06261">
    <property type="entry name" value="TM_PBP2"/>
    <property type="match status" value="1"/>
</dbReference>
<evidence type="ECO:0000256" key="3">
    <source>
        <dbReference type="ARBA" id="ARBA00022475"/>
    </source>
</evidence>
<comment type="subcellular location">
    <subcellularLocation>
        <location evidence="1 7">Cell membrane</location>
        <topology evidence="1 7">Multi-pass membrane protein</topology>
    </subcellularLocation>
</comment>
<dbReference type="Gene3D" id="1.10.3720.10">
    <property type="entry name" value="MetI-like"/>
    <property type="match status" value="1"/>
</dbReference>
<feature type="transmembrane region" description="Helical" evidence="7">
    <location>
        <begin position="110"/>
        <end position="131"/>
    </location>
</feature>
<name>A0A2G6KBN3_9ACTN</name>
<evidence type="ECO:0000256" key="1">
    <source>
        <dbReference type="ARBA" id="ARBA00004651"/>
    </source>
</evidence>
<accession>A0A2G6KBN3</accession>
<evidence type="ECO:0000313" key="10">
    <source>
        <dbReference type="Proteomes" id="UP000230914"/>
    </source>
</evidence>
<feature type="transmembrane region" description="Helical" evidence="7">
    <location>
        <begin position="269"/>
        <end position="290"/>
    </location>
</feature>
<proteinExistence type="inferred from homology"/>
<evidence type="ECO:0000256" key="6">
    <source>
        <dbReference type="ARBA" id="ARBA00023136"/>
    </source>
</evidence>
<evidence type="ECO:0000256" key="5">
    <source>
        <dbReference type="ARBA" id="ARBA00022989"/>
    </source>
</evidence>
<dbReference type="GO" id="GO:0055085">
    <property type="term" value="P:transmembrane transport"/>
    <property type="evidence" value="ECO:0007669"/>
    <property type="project" value="InterPro"/>
</dbReference>
<evidence type="ECO:0000313" key="9">
    <source>
        <dbReference type="EMBL" id="PIE32382.1"/>
    </source>
</evidence>
<evidence type="ECO:0000256" key="4">
    <source>
        <dbReference type="ARBA" id="ARBA00022692"/>
    </source>
</evidence>
<feature type="transmembrane region" description="Helical" evidence="7">
    <location>
        <begin position="161"/>
        <end position="182"/>
    </location>
</feature>
<evidence type="ECO:0000256" key="2">
    <source>
        <dbReference type="ARBA" id="ARBA00022448"/>
    </source>
</evidence>
<organism evidence="9 10">
    <name type="scientific">Ilumatobacter coccineus</name>
    <dbReference type="NCBI Taxonomy" id="467094"/>
    <lineage>
        <taxon>Bacteria</taxon>
        <taxon>Bacillati</taxon>
        <taxon>Actinomycetota</taxon>
        <taxon>Acidimicrobiia</taxon>
        <taxon>Acidimicrobiales</taxon>
        <taxon>Ilumatobacteraceae</taxon>
        <taxon>Ilumatobacter</taxon>
    </lineage>
</organism>
<dbReference type="PANTHER" id="PTHR43227">
    <property type="entry name" value="BLL4140 PROTEIN"/>
    <property type="match status" value="1"/>
</dbReference>
<keyword evidence="4 7" id="KW-0812">Transmembrane</keyword>
<dbReference type="InterPro" id="IPR035906">
    <property type="entry name" value="MetI-like_sf"/>
</dbReference>
<feature type="transmembrane region" description="Helical" evidence="7">
    <location>
        <begin position="12"/>
        <end position="39"/>
    </location>
</feature>
<dbReference type="InterPro" id="IPR050809">
    <property type="entry name" value="UgpAE/MalFG_permease"/>
</dbReference>
<dbReference type="GO" id="GO:0005886">
    <property type="term" value="C:plasma membrane"/>
    <property type="evidence" value="ECO:0007669"/>
    <property type="project" value="UniProtKB-SubCell"/>
</dbReference>
<keyword evidence="5 7" id="KW-1133">Transmembrane helix</keyword>
<gene>
    <name evidence="9" type="ORF">CSA55_03480</name>
</gene>
<dbReference type="Proteomes" id="UP000230914">
    <property type="component" value="Unassembled WGS sequence"/>
</dbReference>
<dbReference type="InterPro" id="IPR000515">
    <property type="entry name" value="MetI-like"/>
</dbReference>
<comment type="similarity">
    <text evidence="7">Belongs to the binding-protein-dependent transport system permease family.</text>
</comment>
<comment type="caution">
    <text evidence="9">The sequence shown here is derived from an EMBL/GenBank/DDBJ whole genome shotgun (WGS) entry which is preliminary data.</text>
</comment>
<dbReference type="PROSITE" id="PS50928">
    <property type="entry name" value="ABC_TM1"/>
    <property type="match status" value="1"/>
</dbReference>
<evidence type="ECO:0000259" key="8">
    <source>
        <dbReference type="PROSITE" id="PS50928"/>
    </source>
</evidence>
<keyword evidence="3" id="KW-1003">Cell membrane</keyword>
<reference evidence="9 10" key="1">
    <citation type="submission" date="2017-10" db="EMBL/GenBank/DDBJ databases">
        <title>Novel microbial diversity and functional potential in the marine mammal oral microbiome.</title>
        <authorList>
            <person name="Dudek N.K."/>
            <person name="Sun C.L."/>
            <person name="Burstein D."/>
            <person name="Kantor R.S."/>
            <person name="Aliaga Goltsman D.S."/>
            <person name="Bik E.M."/>
            <person name="Thomas B.C."/>
            <person name="Banfield J.F."/>
            <person name="Relman D.A."/>
        </authorList>
    </citation>
    <scope>NUCLEOTIDE SEQUENCE [LARGE SCALE GENOMIC DNA]</scope>
    <source>
        <strain evidence="9">DOLJORAL78_61_10</strain>
    </source>
</reference>
<evidence type="ECO:0000256" key="7">
    <source>
        <dbReference type="RuleBase" id="RU363032"/>
    </source>
</evidence>
<dbReference type="EMBL" id="PDSL01000050">
    <property type="protein sequence ID" value="PIE32382.1"/>
    <property type="molecule type" value="Genomic_DNA"/>
</dbReference>
<keyword evidence="6 7" id="KW-0472">Membrane</keyword>
<feature type="transmembrane region" description="Helical" evidence="7">
    <location>
        <begin position="218"/>
        <end position="237"/>
    </location>
</feature>
<protein>
    <submittedName>
        <fullName evidence="9">Sugar ABC transporter permease</fullName>
    </submittedName>
</protein>
<dbReference type="AlphaFoldDB" id="A0A2G6KBN3"/>
<feature type="transmembrane region" description="Helical" evidence="7">
    <location>
        <begin position="77"/>
        <end position="98"/>
    </location>
</feature>
<sequence>MKGEDRNSVRAALRALPWLAPVLTLIFLIVLFPAGYMIWTSTRDLSQYGVDRGPAGLDNYRALLSFDAMPRVLTNTAIWVIGVVGLTLLISMGIAQFLSKEFPGRTLVRISLIIPWAASVVMTSVIFVYGLDPFYGVMNRMLVDVGILDAPFGFTRNPVPAFIASMVIAIFVSLPFTTYAILSGLQTIPGDVIEAALVDGATPWQVYRQVVLPLLRPAIAVATIINVINVFNSLPILQVMTGSLPGYDADTTTTLIFKFIRAELAVDTASALSVLNFVFILLIIGLYLVILKPLRQVEES</sequence>
<dbReference type="Pfam" id="PF00528">
    <property type="entry name" value="BPD_transp_1"/>
    <property type="match status" value="1"/>
</dbReference>
<dbReference type="SUPFAM" id="SSF161098">
    <property type="entry name" value="MetI-like"/>
    <property type="match status" value="1"/>
</dbReference>